<gene>
    <name evidence="1" type="ORF">SNAT2548_LOCUS16124</name>
</gene>
<dbReference type="InterPro" id="IPR011051">
    <property type="entry name" value="RmlC_Cupin_sf"/>
</dbReference>
<organism evidence="1 2">
    <name type="scientific">Symbiodinium natans</name>
    <dbReference type="NCBI Taxonomy" id="878477"/>
    <lineage>
        <taxon>Eukaryota</taxon>
        <taxon>Sar</taxon>
        <taxon>Alveolata</taxon>
        <taxon>Dinophyceae</taxon>
        <taxon>Suessiales</taxon>
        <taxon>Symbiodiniaceae</taxon>
        <taxon>Symbiodinium</taxon>
    </lineage>
</organism>
<evidence type="ECO:0000313" key="2">
    <source>
        <dbReference type="Proteomes" id="UP000604046"/>
    </source>
</evidence>
<dbReference type="Gene3D" id="2.60.120.10">
    <property type="entry name" value="Jelly Rolls"/>
    <property type="match status" value="1"/>
</dbReference>
<dbReference type="Proteomes" id="UP000604046">
    <property type="component" value="Unassembled WGS sequence"/>
</dbReference>
<dbReference type="OrthoDB" id="3335358at2759"/>
<keyword evidence="2" id="KW-1185">Reference proteome</keyword>
<dbReference type="Gene3D" id="3.20.170.20">
    <property type="entry name" value="Protein of unknown function DUF952"/>
    <property type="match status" value="2"/>
</dbReference>
<reference evidence="1" key="1">
    <citation type="submission" date="2021-02" db="EMBL/GenBank/DDBJ databases">
        <authorList>
            <person name="Dougan E. K."/>
            <person name="Rhodes N."/>
            <person name="Thang M."/>
            <person name="Chan C."/>
        </authorList>
    </citation>
    <scope>NUCLEOTIDE SEQUENCE</scope>
</reference>
<dbReference type="AlphaFoldDB" id="A0A812NWH8"/>
<accession>A0A812NWH8</accession>
<dbReference type="InterPro" id="IPR009297">
    <property type="entry name" value="DUF952"/>
</dbReference>
<name>A0A812NWH8_9DINO</name>
<dbReference type="InterPro" id="IPR014710">
    <property type="entry name" value="RmlC-like_jellyroll"/>
</dbReference>
<dbReference type="Pfam" id="PF06108">
    <property type="entry name" value="DUF952"/>
    <property type="match status" value="2"/>
</dbReference>
<dbReference type="EMBL" id="CAJNDS010002075">
    <property type="protein sequence ID" value="CAE7306891.1"/>
    <property type="molecule type" value="Genomic_DNA"/>
</dbReference>
<sequence>MPRLVGDAARVVDTGELTIDELAGNVATKNDRISIAHVKITEPTSEPWLTLHYDEWMCVLRGRLVLLHGDGESLEVLAGQTVFIEKGERFRPTFPDGATEYIPVCLPAFRPDRCIREEAESVVSTKLQELHGGNHGYQQQPVPDSDAPEVLYHMCQKSLWDEAKKAGAAYFPPTFEADGFTHATAVPSRLLDTANHFYQDVDGDWLCLCFRRSALRKLGIVTRDEQAKPVGAKDVDTNSKAFVWPHVFGGIPPQVVEGEFPMLRQGRVFAAIPGLTDVPARVFKLATASEAKQFAEMQQILSQLDAKDGFVHLSDARAVRTVAARFFGDCKDLILLEIDPERLPKPLTWLHGTMGDAEPDDARQSASSVLHYLRPDGCIHVYGQPVPYTAVTRTETVALGQDGHGHVFPAWL</sequence>
<comment type="caution">
    <text evidence="1">The sequence shown here is derived from an EMBL/GenBank/DDBJ whole genome shotgun (WGS) entry which is preliminary data.</text>
</comment>
<dbReference type="PANTHER" id="PTHR34129">
    <property type="entry name" value="BLR1139 PROTEIN"/>
    <property type="match status" value="1"/>
</dbReference>
<proteinExistence type="predicted"/>
<evidence type="ECO:0000313" key="1">
    <source>
        <dbReference type="EMBL" id="CAE7306891.1"/>
    </source>
</evidence>
<dbReference type="SUPFAM" id="SSF51182">
    <property type="entry name" value="RmlC-like cupins"/>
    <property type="match status" value="1"/>
</dbReference>
<dbReference type="SUPFAM" id="SSF56399">
    <property type="entry name" value="ADP-ribosylation"/>
    <property type="match status" value="2"/>
</dbReference>
<protein>
    <submittedName>
        <fullName evidence="1">Uncharacterized protein</fullName>
    </submittedName>
</protein>
<dbReference type="PANTHER" id="PTHR34129:SF1">
    <property type="entry name" value="DUF952 DOMAIN-CONTAINING PROTEIN"/>
    <property type="match status" value="1"/>
</dbReference>